<accession>A0A8X6M7F7</accession>
<proteinExistence type="predicted"/>
<keyword evidence="3" id="KW-1185">Reference proteome</keyword>
<feature type="region of interest" description="Disordered" evidence="1">
    <location>
        <begin position="80"/>
        <end position="108"/>
    </location>
</feature>
<gene>
    <name evidence="2" type="ORF">NPIL_437961</name>
</gene>
<feature type="compositionally biased region" description="Polar residues" evidence="1">
    <location>
        <begin position="80"/>
        <end position="92"/>
    </location>
</feature>
<organism evidence="2 3">
    <name type="scientific">Nephila pilipes</name>
    <name type="common">Giant wood spider</name>
    <name type="synonym">Nephila maculata</name>
    <dbReference type="NCBI Taxonomy" id="299642"/>
    <lineage>
        <taxon>Eukaryota</taxon>
        <taxon>Metazoa</taxon>
        <taxon>Ecdysozoa</taxon>
        <taxon>Arthropoda</taxon>
        <taxon>Chelicerata</taxon>
        <taxon>Arachnida</taxon>
        <taxon>Araneae</taxon>
        <taxon>Araneomorphae</taxon>
        <taxon>Entelegynae</taxon>
        <taxon>Araneoidea</taxon>
        <taxon>Nephilidae</taxon>
        <taxon>Nephila</taxon>
    </lineage>
</organism>
<sequence>MDKVTLSISDLRVISDRPPNFVLGCEAGTTPNFHSPSSLPSSILGLLRSDRIFHRVSTNSQIKTLGDQVYVHQALYTDGTQRSEGSIPTQKTQHQRVKLTTPVRHSIS</sequence>
<dbReference type="EMBL" id="BMAW01042413">
    <property type="protein sequence ID" value="GFS34016.1"/>
    <property type="molecule type" value="Genomic_DNA"/>
</dbReference>
<evidence type="ECO:0000313" key="3">
    <source>
        <dbReference type="Proteomes" id="UP000887013"/>
    </source>
</evidence>
<protein>
    <submittedName>
        <fullName evidence="2">Uncharacterized protein</fullName>
    </submittedName>
</protein>
<reference evidence="2" key="1">
    <citation type="submission" date="2020-08" db="EMBL/GenBank/DDBJ databases">
        <title>Multicomponent nature underlies the extraordinary mechanical properties of spider dragline silk.</title>
        <authorList>
            <person name="Kono N."/>
            <person name="Nakamura H."/>
            <person name="Mori M."/>
            <person name="Yoshida Y."/>
            <person name="Ohtoshi R."/>
            <person name="Malay A.D."/>
            <person name="Moran D.A.P."/>
            <person name="Tomita M."/>
            <person name="Numata K."/>
            <person name="Arakawa K."/>
        </authorList>
    </citation>
    <scope>NUCLEOTIDE SEQUENCE</scope>
</reference>
<evidence type="ECO:0000313" key="2">
    <source>
        <dbReference type="EMBL" id="GFS34016.1"/>
    </source>
</evidence>
<comment type="caution">
    <text evidence="2">The sequence shown here is derived from an EMBL/GenBank/DDBJ whole genome shotgun (WGS) entry which is preliminary data.</text>
</comment>
<name>A0A8X6M7F7_NEPPI</name>
<evidence type="ECO:0000256" key="1">
    <source>
        <dbReference type="SAM" id="MobiDB-lite"/>
    </source>
</evidence>
<dbReference type="AlphaFoldDB" id="A0A8X6M7F7"/>
<dbReference type="Proteomes" id="UP000887013">
    <property type="component" value="Unassembled WGS sequence"/>
</dbReference>